<dbReference type="AlphaFoldDB" id="A0A3B0SC06"/>
<evidence type="ECO:0000256" key="1">
    <source>
        <dbReference type="SAM" id="Phobius"/>
    </source>
</evidence>
<proteinExistence type="predicted"/>
<accession>A0A3B0SC06</accession>
<dbReference type="PANTHER" id="PTHR35535">
    <property type="entry name" value="HEAT SHOCK PROTEIN HSLJ"/>
    <property type="match status" value="1"/>
</dbReference>
<evidence type="ECO:0000259" key="2">
    <source>
        <dbReference type="Pfam" id="PF03724"/>
    </source>
</evidence>
<protein>
    <recommendedName>
        <fullName evidence="2">DUF306 domain-containing protein</fullName>
    </recommendedName>
</protein>
<keyword evidence="1" id="KW-0472">Membrane</keyword>
<keyword evidence="1" id="KW-1133">Transmembrane helix</keyword>
<dbReference type="PANTHER" id="PTHR35535:SF1">
    <property type="entry name" value="HEAT SHOCK PROTEIN HSLJ"/>
    <property type="match status" value="1"/>
</dbReference>
<dbReference type="InterPro" id="IPR005184">
    <property type="entry name" value="DUF306_Meta_HslJ"/>
</dbReference>
<gene>
    <name evidence="3" type="ORF">MNBD_ACTINO01-913</name>
</gene>
<name>A0A3B0SC06_9ZZZZ</name>
<reference evidence="3" key="1">
    <citation type="submission" date="2018-06" db="EMBL/GenBank/DDBJ databases">
        <authorList>
            <person name="Zhirakovskaya E."/>
        </authorList>
    </citation>
    <scope>NUCLEOTIDE SEQUENCE</scope>
</reference>
<dbReference type="EMBL" id="UOEI01000233">
    <property type="protein sequence ID" value="VAV98476.1"/>
    <property type="molecule type" value="Genomic_DNA"/>
</dbReference>
<sequence length="152" mass="16164">MDNENWLKYGVIVLGAVGFLAIIALALSAGGGEIEGRSWVVQEMTVDGTKIQPIDSAMPVANFVEGTVSGVAGCNSYSGSYTIDGDAITIGPLAATLMFCEQPEGAMEQEALYLHLLQEADAYRVSDDTLTLLQGETVLIEFTVLEAQQLDD</sequence>
<feature type="transmembrane region" description="Helical" evidence="1">
    <location>
        <begin position="6"/>
        <end position="27"/>
    </location>
</feature>
<feature type="domain" description="DUF306" evidence="2">
    <location>
        <begin position="33"/>
        <end position="139"/>
    </location>
</feature>
<dbReference type="Gene3D" id="2.40.128.270">
    <property type="match status" value="1"/>
</dbReference>
<dbReference type="InterPro" id="IPR038670">
    <property type="entry name" value="HslJ-like_sf"/>
</dbReference>
<organism evidence="3">
    <name type="scientific">hydrothermal vent metagenome</name>
    <dbReference type="NCBI Taxonomy" id="652676"/>
    <lineage>
        <taxon>unclassified sequences</taxon>
        <taxon>metagenomes</taxon>
        <taxon>ecological metagenomes</taxon>
    </lineage>
</organism>
<dbReference type="InterPro" id="IPR053147">
    <property type="entry name" value="Hsp_HslJ-like"/>
</dbReference>
<dbReference type="Pfam" id="PF03724">
    <property type="entry name" value="META"/>
    <property type="match status" value="1"/>
</dbReference>
<evidence type="ECO:0000313" key="3">
    <source>
        <dbReference type="EMBL" id="VAV98476.1"/>
    </source>
</evidence>
<keyword evidence="1" id="KW-0812">Transmembrane</keyword>